<name>X1LZ02_9ZZZZ</name>
<evidence type="ECO:0000313" key="3">
    <source>
        <dbReference type="EMBL" id="GAI24323.1"/>
    </source>
</evidence>
<accession>X1LZ02</accession>
<dbReference type="Pfam" id="PF01966">
    <property type="entry name" value="HD"/>
    <property type="match status" value="1"/>
</dbReference>
<evidence type="ECO:0000259" key="2">
    <source>
        <dbReference type="PROSITE" id="PS51831"/>
    </source>
</evidence>
<dbReference type="InterPro" id="IPR051094">
    <property type="entry name" value="Diverse_Catalytic_Enzymes"/>
</dbReference>
<dbReference type="InterPro" id="IPR003607">
    <property type="entry name" value="HD/PDEase_dom"/>
</dbReference>
<dbReference type="SMART" id="SM00471">
    <property type="entry name" value="HDc"/>
    <property type="match status" value="1"/>
</dbReference>
<proteinExistence type="predicted"/>
<dbReference type="AlphaFoldDB" id="X1LZ02"/>
<dbReference type="GO" id="GO:0016793">
    <property type="term" value="F:triphosphoric monoester hydrolase activity"/>
    <property type="evidence" value="ECO:0007669"/>
    <property type="project" value="InterPro"/>
</dbReference>
<reference evidence="3" key="1">
    <citation type="journal article" date="2014" name="Front. Microbiol.">
        <title>High frequency of phylogenetically diverse reductive dehalogenase-homologous genes in deep subseafloor sedimentary metagenomes.</title>
        <authorList>
            <person name="Kawai M."/>
            <person name="Futagami T."/>
            <person name="Toyoda A."/>
            <person name="Takaki Y."/>
            <person name="Nishi S."/>
            <person name="Hori S."/>
            <person name="Arai W."/>
            <person name="Tsubouchi T."/>
            <person name="Morono Y."/>
            <person name="Uchiyama I."/>
            <person name="Ito T."/>
            <person name="Fujiyama A."/>
            <person name="Inagaki F."/>
            <person name="Takami H."/>
        </authorList>
    </citation>
    <scope>NUCLEOTIDE SEQUENCE</scope>
    <source>
        <strain evidence="3">Expedition CK06-06</strain>
    </source>
</reference>
<keyword evidence="1" id="KW-0378">Hydrolase</keyword>
<dbReference type="InterPro" id="IPR006261">
    <property type="entry name" value="dGTPase"/>
</dbReference>
<dbReference type="PANTHER" id="PTHR35795">
    <property type="entry name" value="SLR1885 PROTEIN"/>
    <property type="match status" value="1"/>
</dbReference>
<gene>
    <name evidence="3" type="ORF">S06H3_31790</name>
</gene>
<dbReference type="PANTHER" id="PTHR35795:SF1">
    <property type="entry name" value="BIS(5'-NUCLEOSYL)-TETRAPHOSPHATASE, SYMMETRICAL"/>
    <property type="match status" value="1"/>
</dbReference>
<dbReference type="NCBIfam" id="TIGR01353">
    <property type="entry name" value="dGTP_triPase"/>
    <property type="match status" value="1"/>
</dbReference>
<sequence length="253" mass="29685">MINKCKCKKIFRAIDVDEKAKRSEKEKKHEFRTEFERDRDRILYSKAFRRLSGKTQVFVTGHEDHIRTRLTHTLEVSQIAKTIASYFGLDIALTEAIALGHDIGHTPFGHEGERILNFIMNDCEEIKGINKDILDSEKGFKHNWQSLRILTQLEKKSEDYDGLNLTNYTLWGIANHSKLECEKCERFYLDENKKKVCSVNNSNSIDKCESNLRIDFYKKDCNDFLKKIINNKNNESWTFEGLIVRRADEIAQR</sequence>
<dbReference type="SUPFAM" id="SSF109604">
    <property type="entry name" value="HD-domain/PDEase-like"/>
    <property type="match status" value="1"/>
</dbReference>
<dbReference type="InterPro" id="IPR006674">
    <property type="entry name" value="HD_domain"/>
</dbReference>
<feature type="non-terminal residue" evidence="3">
    <location>
        <position position="253"/>
    </location>
</feature>
<dbReference type="EMBL" id="BARV01018844">
    <property type="protein sequence ID" value="GAI24323.1"/>
    <property type="molecule type" value="Genomic_DNA"/>
</dbReference>
<feature type="domain" description="HD" evidence="2">
    <location>
        <begin position="69"/>
        <end position="211"/>
    </location>
</feature>
<comment type="caution">
    <text evidence="3">The sequence shown here is derived from an EMBL/GenBank/DDBJ whole genome shotgun (WGS) entry which is preliminary data.</text>
</comment>
<protein>
    <recommendedName>
        <fullName evidence="2">HD domain-containing protein</fullName>
    </recommendedName>
</protein>
<dbReference type="Gene3D" id="1.10.3210.10">
    <property type="entry name" value="Hypothetical protein af1432"/>
    <property type="match status" value="1"/>
</dbReference>
<dbReference type="PROSITE" id="PS51831">
    <property type="entry name" value="HD"/>
    <property type="match status" value="1"/>
</dbReference>
<dbReference type="CDD" id="cd00077">
    <property type="entry name" value="HDc"/>
    <property type="match status" value="1"/>
</dbReference>
<organism evidence="3">
    <name type="scientific">marine sediment metagenome</name>
    <dbReference type="NCBI Taxonomy" id="412755"/>
    <lineage>
        <taxon>unclassified sequences</taxon>
        <taxon>metagenomes</taxon>
        <taxon>ecological metagenomes</taxon>
    </lineage>
</organism>
<evidence type="ECO:0000256" key="1">
    <source>
        <dbReference type="ARBA" id="ARBA00022801"/>
    </source>
</evidence>